<dbReference type="AlphaFoldDB" id="A0A220ULP5"/>
<accession>A0A220ULP5</accession>
<dbReference type="Gene3D" id="2.60.40.2360">
    <property type="entry name" value="Intracellular proteinase inhibitor BsuPI"/>
    <property type="match status" value="1"/>
</dbReference>
<evidence type="ECO:0000313" key="2">
    <source>
        <dbReference type="EMBL" id="ASK69025.1"/>
    </source>
</evidence>
<feature type="domain" description="Intracellular proteinase inhibitor BsuPI" evidence="1">
    <location>
        <begin position="109"/>
        <end position="200"/>
    </location>
</feature>
<gene>
    <name evidence="2" type="ORF">CF168_09140</name>
</gene>
<dbReference type="EMBL" id="CP022358">
    <property type="protein sequence ID" value="ASK69025.1"/>
    <property type="molecule type" value="Genomic_DNA"/>
</dbReference>
<dbReference type="Proteomes" id="UP000198367">
    <property type="component" value="Chromosome"/>
</dbReference>
<dbReference type="InterPro" id="IPR038144">
    <property type="entry name" value="IPI"/>
</dbReference>
<reference evidence="2 3" key="1">
    <citation type="submission" date="2017-07" db="EMBL/GenBank/DDBJ databases">
        <title>Phenotypical and genomic characterization of a clinical isolate of Shewanella bicestrii sp. nov. producing an extended-spectrum beta-lactamase and a new oxacillinase variant.</title>
        <authorList>
            <person name="Jousset A.B."/>
            <person name="Bonnin R.A."/>
            <person name="Girlich D."/>
            <person name="Dabos L."/>
            <person name="Potron A."/>
            <person name="Dortet L."/>
            <person name="Glaser P."/>
            <person name="Naas T."/>
        </authorList>
    </citation>
    <scope>NUCLEOTIDE SEQUENCE [LARGE SCALE GENOMIC DNA]</scope>
    <source>
        <strain evidence="2 3">JAB-1</strain>
    </source>
</reference>
<dbReference type="KEGG" id="sbj:CF168_09140"/>
<evidence type="ECO:0000259" key="1">
    <source>
        <dbReference type="Pfam" id="PF12690"/>
    </source>
</evidence>
<dbReference type="RefSeq" id="WP_089067663.1">
    <property type="nucleotide sequence ID" value="NZ_CP022358.1"/>
</dbReference>
<proteinExistence type="predicted"/>
<dbReference type="InterPro" id="IPR020481">
    <property type="entry name" value="Intracell_prot_inh_BsuPI"/>
</dbReference>
<sequence length="219" mass="23502">MGKHTAQQVSGSKLQPKQALTRITRPLGMALVAGQLFGCFAPQAQTNAPKTDIRTEAAKQPEVVQTADLAAKLQGIEAKSSLKVEQVSNKPSQALLTGTLSLDAFVDFKQPLKATLTVRNPSTQAVALRYHSGMTADLLLTTVQGKRLWAWSDDMMFTQALRDTQLAAGEELVVRFAIPPKALAGIPNEGAHLEAQFAAKALESELPAMAPVVYLLTLE</sequence>
<organism evidence="2 3">
    <name type="scientific">Shewanella bicestrii</name>
    <dbReference type="NCBI Taxonomy" id="2018305"/>
    <lineage>
        <taxon>Bacteria</taxon>
        <taxon>Pseudomonadati</taxon>
        <taxon>Pseudomonadota</taxon>
        <taxon>Gammaproteobacteria</taxon>
        <taxon>Alteromonadales</taxon>
        <taxon>Shewanellaceae</taxon>
        <taxon>Shewanella</taxon>
    </lineage>
</organism>
<name>A0A220ULP5_9GAMM</name>
<evidence type="ECO:0000313" key="3">
    <source>
        <dbReference type="Proteomes" id="UP000198367"/>
    </source>
</evidence>
<protein>
    <submittedName>
        <fullName evidence="2">Proteinase inhibitor</fullName>
    </submittedName>
</protein>
<dbReference type="Pfam" id="PF12690">
    <property type="entry name" value="BsuPI"/>
    <property type="match status" value="1"/>
</dbReference>
<keyword evidence="3" id="KW-1185">Reference proteome</keyword>